<evidence type="ECO:0000313" key="1">
    <source>
        <dbReference type="EMBL" id="ACE04822.1"/>
    </source>
</evidence>
<dbReference type="AlphaFoldDB" id="B3ELY1"/>
<dbReference type="OrthoDB" id="964329at2"/>
<organism evidence="1">
    <name type="scientific">Chlorobium phaeobacteroides (strain BS1)</name>
    <dbReference type="NCBI Taxonomy" id="331678"/>
    <lineage>
        <taxon>Bacteria</taxon>
        <taxon>Pseudomonadati</taxon>
        <taxon>Chlorobiota</taxon>
        <taxon>Chlorobiia</taxon>
        <taxon>Chlorobiales</taxon>
        <taxon>Chlorobiaceae</taxon>
        <taxon>Chlorobium/Pelodictyon group</taxon>
        <taxon>Chlorobium</taxon>
    </lineage>
</organism>
<dbReference type="EMBL" id="CP001101">
    <property type="protein sequence ID" value="ACE04822.1"/>
    <property type="molecule type" value="Genomic_DNA"/>
</dbReference>
<sequence>MSSTIKNRVIEQIENLPADLQQQVLIFIKSLQIKEQKGVAGKQLLDFAGGITLNDLKLMQKEIEEGCEKVDLHEW</sequence>
<dbReference type="eggNOG" id="ENOG5032YWJ">
    <property type="taxonomic scope" value="Bacteria"/>
</dbReference>
<dbReference type="KEGG" id="cpb:Cphamn1_1905"/>
<accession>B3ELY1</accession>
<evidence type="ECO:0008006" key="2">
    <source>
        <dbReference type="Google" id="ProtNLM"/>
    </source>
</evidence>
<reference evidence="1" key="1">
    <citation type="submission" date="2008-06" db="EMBL/GenBank/DDBJ databases">
        <title>Complete sequence of Chlorobium phaeobacteroides BS1.</title>
        <authorList>
            <consortium name="US DOE Joint Genome Institute"/>
            <person name="Lucas S."/>
            <person name="Copeland A."/>
            <person name="Lapidus A."/>
            <person name="Glavina del Rio T."/>
            <person name="Dalin E."/>
            <person name="Tice H."/>
            <person name="Bruce D."/>
            <person name="Goodwin L."/>
            <person name="Pitluck S."/>
            <person name="Schmutz J."/>
            <person name="Larimer F."/>
            <person name="Land M."/>
            <person name="Hauser L."/>
            <person name="Kyrpides N."/>
            <person name="Ovchinnikova G."/>
            <person name="Li T."/>
            <person name="Liu Z."/>
            <person name="Zhao F."/>
            <person name="Overmann J."/>
            <person name="Bryant D.A."/>
            <person name="Richardson P."/>
        </authorList>
    </citation>
    <scope>NUCLEOTIDE SEQUENCE [LARGE SCALE GENOMIC DNA]</scope>
    <source>
        <strain evidence="1">BS1</strain>
    </source>
</reference>
<name>B3ELY1_CHLPB</name>
<protein>
    <recommendedName>
        <fullName evidence="2">DUF2281 domain-containing protein</fullName>
    </recommendedName>
</protein>
<proteinExistence type="predicted"/>
<dbReference type="HOGENOM" id="CLU_198143_0_0_10"/>
<gene>
    <name evidence="1" type="ordered locus">Cphamn1_1905</name>
</gene>